<dbReference type="RefSeq" id="XP_066069670.1">
    <property type="nucleotide sequence ID" value="XM_066213573.1"/>
</dbReference>
<gene>
    <name evidence="1" type="ORF">L203_104185</name>
</gene>
<dbReference type="OrthoDB" id="2571046at2759"/>
<protein>
    <submittedName>
        <fullName evidence="1">Uncharacterized protein</fullName>
    </submittedName>
</protein>
<dbReference type="EMBL" id="CP143788">
    <property type="protein sequence ID" value="WVN88970.1"/>
    <property type="molecule type" value="Genomic_DNA"/>
</dbReference>
<dbReference type="Proteomes" id="UP000094043">
    <property type="component" value="Chromosome 5"/>
</dbReference>
<evidence type="ECO:0000313" key="1">
    <source>
        <dbReference type="EMBL" id="WVN88970.1"/>
    </source>
</evidence>
<accession>A0A1E3HH94</accession>
<evidence type="ECO:0000313" key="2">
    <source>
        <dbReference type="Proteomes" id="UP000094043"/>
    </source>
</evidence>
<reference evidence="1" key="2">
    <citation type="journal article" date="2022" name="Elife">
        <title>Obligate sexual reproduction of a homothallic fungus closely related to the Cryptococcus pathogenic species complex.</title>
        <authorList>
            <person name="Passer A.R."/>
            <person name="Clancey S.A."/>
            <person name="Shea T."/>
            <person name="David-Palma M."/>
            <person name="Averette A.F."/>
            <person name="Boekhout T."/>
            <person name="Porcel B.M."/>
            <person name="Nowrousian M."/>
            <person name="Cuomo C.A."/>
            <person name="Sun S."/>
            <person name="Heitman J."/>
            <person name="Coelho M.A."/>
        </authorList>
    </citation>
    <scope>NUCLEOTIDE SEQUENCE</scope>
    <source>
        <strain evidence="1">CBS 7841</strain>
    </source>
</reference>
<dbReference type="GeneID" id="91088395"/>
<keyword evidence="2" id="KW-1185">Reference proteome</keyword>
<reference evidence="1" key="1">
    <citation type="submission" date="2016-06" db="EMBL/GenBank/DDBJ databases">
        <authorList>
            <person name="Cuomo C."/>
            <person name="Litvintseva A."/>
            <person name="Heitman J."/>
            <person name="Chen Y."/>
            <person name="Sun S."/>
            <person name="Springer D."/>
            <person name="Dromer F."/>
            <person name="Young S."/>
            <person name="Zeng Q."/>
            <person name="Chapman S."/>
            <person name="Gujja S."/>
            <person name="Saif S."/>
            <person name="Birren B."/>
        </authorList>
    </citation>
    <scope>NUCLEOTIDE SEQUENCE</scope>
    <source>
        <strain evidence="1">CBS 7841</strain>
    </source>
</reference>
<dbReference type="AlphaFoldDB" id="A0A1E3HH94"/>
<proteinExistence type="predicted"/>
<dbReference type="VEuPathDB" id="FungiDB:L203_06492"/>
<dbReference type="KEGG" id="cdep:91088395"/>
<reference evidence="1" key="3">
    <citation type="submission" date="2024-01" db="EMBL/GenBank/DDBJ databases">
        <authorList>
            <person name="Coelho M.A."/>
            <person name="David-Palma M."/>
            <person name="Shea T."/>
            <person name="Sun S."/>
            <person name="Cuomo C.A."/>
            <person name="Heitman J."/>
        </authorList>
    </citation>
    <scope>NUCLEOTIDE SEQUENCE</scope>
    <source>
        <strain evidence="1">CBS 7841</strain>
    </source>
</reference>
<name>A0A1E3HH94_9TREE</name>
<sequence length="423" mass="48565">MSTSASARVGQNADILRVIFSHLNESALFSCLLTCSAFFELVTPMLYRSLRVSHARDGFVGATRQSSHLFMPSCPTSPSSARFSKNALLSLIREVHVGTHGKNECPFVLHYINPLPHLQYVHLSGGPWPTELEPEEICAFDSCQFLAKVCTQATRVLLRETDTRVVKSLIHLEHITLKIRPCQLPMYLFQDSTYAWPFELPMHRAKSLDLVFWDERHNFRVDWRTTVGGGFSPPMMRLTFRPHGDYSGHVERLRGCVYCDQKGCIRHLPQASMQLPALMRAIGAKTEIENVRIWNVDKTAERQWNFMDNAPLSVEAVKRSMTDAFVEAREEKWKNHANRKDLSVSFHSAAEYYSSVRHKDEIDEDEAKYWEMITAPSQRILQLGQEVTEILGGECEHYVGYPEAELEEIIENTKRWNEGFQEQ</sequence>
<organism evidence="1 2">
    <name type="scientific">Cryptococcus depauperatus CBS 7841</name>
    <dbReference type="NCBI Taxonomy" id="1295531"/>
    <lineage>
        <taxon>Eukaryota</taxon>
        <taxon>Fungi</taxon>
        <taxon>Dikarya</taxon>
        <taxon>Basidiomycota</taxon>
        <taxon>Agaricomycotina</taxon>
        <taxon>Tremellomycetes</taxon>
        <taxon>Tremellales</taxon>
        <taxon>Cryptococcaceae</taxon>
        <taxon>Cryptococcus</taxon>
    </lineage>
</organism>